<comment type="subcellular location">
    <subcellularLocation>
        <location evidence="1 7">Cell membrane</location>
        <topology evidence="1 7">Multi-pass membrane protein</topology>
    </subcellularLocation>
</comment>
<feature type="transmembrane region" description="Helical" evidence="7">
    <location>
        <begin position="53"/>
        <end position="74"/>
    </location>
</feature>
<dbReference type="EMBL" id="FXYY01000002">
    <property type="protein sequence ID" value="SMX66328.1"/>
    <property type="molecule type" value="Genomic_DNA"/>
</dbReference>
<keyword evidence="3" id="KW-1003">Cell membrane</keyword>
<dbReference type="Gene3D" id="1.10.3720.10">
    <property type="entry name" value="MetI-like"/>
    <property type="match status" value="1"/>
</dbReference>
<dbReference type="CDD" id="cd06261">
    <property type="entry name" value="TM_PBP2"/>
    <property type="match status" value="1"/>
</dbReference>
<evidence type="ECO:0000313" key="11">
    <source>
        <dbReference type="Proteomes" id="UP000234641"/>
    </source>
</evidence>
<evidence type="ECO:0000256" key="2">
    <source>
        <dbReference type="ARBA" id="ARBA00022448"/>
    </source>
</evidence>
<feature type="transmembrane region" description="Helical" evidence="7">
    <location>
        <begin position="183"/>
        <end position="202"/>
    </location>
</feature>
<feature type="compositionally biased region" description="Basic and acidic residues" evidence="8">
    <location>
        <begin position="20"/>
        <end position="30"/>
    </location>
</feature>
<dbReference type="InterPro" id="IPR000515">
    <property type="entry name" value="MetI-like"/>
</dbReference>
<dbReference type="PANTHER" id="PTHR43386:SF1">
    <property type="entry name" value="D,D-DIPEPTIDE TRANSPORT SYSTEM PERMEASE PROTEIN DDPC-RELATED"/>
    <property type="match status" value="1"/>
</dbReference>
<reference evidence="10 11" key="1">
    <citation type="submission" date="2017-03" db="EMBL/GenBank/DDBJ databases">
        <authorList>
            <person name="Afonso C.L."/>
            <person name="Miller P.J."/>
            <person name="Scott M.A."/>
            <person name="Spackman E."/>
            <person name="Goraichik I."/>
            <person name="Dimitrov K.M."/>
            <person name="Suarez D.L."/>
            <person name="Swayne D.E."/>
        </authorList>
    </citation>
    <scope>NUCLEOTIDE SEQUENCE [LARGE SCALE GENOMIC DNA]</scope>
    <source>
        <strain evidence="10 11">ATCC 9172</strain>
    </source>
</reference>
<accession>A0A2H1HTT5</accession>
<feature type="compositionally biased region" description="Polar residues" evidence="8">
    <location>
        <begin position="1"/>
        <end position="10"/>
    </location>
</feature>
<dbReference type="PROSITE" id="PS50928">
    <property type="entry name" value="ABC_TM1"/>
    <property type="match status" value="1"/>
</dbReference>
<feature type="transmembrane region" description="Helical" evidence="7">
    <location>
        <begin position="115"/>
        <end position="142"/>
    </location>
</feature>
<dbReference type="InterPro" id="IPR025966">
    <property type="entry name" value="OppC_N"/>
</dbReference>
<evidence type="ECO:0000259" key="9">
    <source>
        <dbReference type="PROSITE" id="PS50928"/>
    </source>
</evidence>
<feature type="transmembrane region" description="Helical" evidence="7">
    <location>
        <begin position="240"/>
        <end position="266"/>
    </location>
</feature>
<dbReference type="Pfam" id="PF12911">
    <property type="entry name" value="OppC_N"/>
    <property type="match status" value="1"/>
</dbReference>
<keyword evidence="4 7" id="KW-0812">Transmembrane</keyword>
<feature type="transmembrane region" description="Helical" evidence="7">
    <location>
        <begin position="154"/>
        <end position="177"/>
    </location>
</feature>
<dbReference type="AlphaFoldDB" id="A0A2H1HTT5"/>
<name>A0A2H1HTT5_BRELN</name>
<evidence type="ECO:0000256" key="6">
    <source>
        <dbReference type="ARBA" id="ARBA00023136"/>
    </source>
</evidence>
<evidence type="ECO:0000256" key="1">
    <source>
        <dbReference type="ARBA" id="ARBA00004651"/>
    </source>
</evidence>
<dbReference type="GO" id="GO:0055085">
    <property type="term" value="P:transmembrane transport"/>
    <property type="evidence" value="ECO:0007669"/>
    <property type="project" value="InterPro"/>
</dbReference>
<feature type="transmembrane region" description="Helical" evidence="7">
    <location>
        <begin position="286"/>
        <end position="305"/>
    </location>
</feature>
<evidence type="ECO:0000256" key="7">
    <source>
        <dbReference type="RuleBase" id="RU363032"/>
    </source>
</evidence>
<dbReference type="Pfam" id="PF00528">
    <property type="entry name" value="BPD_transp_1"/>
    <property type="match status" value="1"/>
</dbReference>
<keyword evidence="2 7" id="KW-0813">Transport</keyword>
<protein>
    <submittedName>
        <fullName evidence="10">Peptide/nickel transport system permease protein</fullName>
    </submittedName>
</protein>
<proteinExistence type="inferred from homology"/>
<dbReference type="InterPro" id="IPR035906">
    <property type="entry name" value="MetI-like_sf"/>
</dbReference>
<dbReference type="PANTHER" id="PTHR43386">
    <property type="entry name" value="OLIGOPEPTIDE TRANSPORT SYSTEM PERMEASE PROTEIN APPC"/>
    <property type="match status" value="1"/>
</dbReference>
<evidence type="ECO:0000256" key="3">
    <source>
        <dbReference type="ARBA" id="ARBA00022475"/>
    </source>
</evidence>
<evidence type="ECO:0000256" key="4">
    <source>
        <dbReference type="ARBA" id="ARBA00022692"/>
    </source>
</evidence>
<dbReference type="SUPFAM" id="SSF161098">
    <property type="entry name" value="MetI-like"/>
    <property type="match status" value="1"/>
</dbReference>
<keyword evidence="5 7" id="KW-1133">Transmembrane helix</keyword>
<feature type="region of interest" description="Disordered" evidence="8">
    <location>
        <begin position="1"/>
        <end position="30"/>
    </location>
</feature>
<dbReference type="GO" id="GO:0005886">
    <property type="term" value="C:plasma membrane"/>
    <property type="evidence" value="ECO:0007669"/>
    <property type="project" value="UniProtKB-SubCell"/>
</dbReference>
<feature type="domain" description="ABC transmembrane type-1" evidence="9">
    <location>
        <begin position="117"/>
        <end position="306"/>
    </location>
</feature>
<dbReference type="InterPro" id="IPR050366">
    <property type="entry name" value="BP-dependent_transpt_permease"/>
</dbReference>
<sequence length="322" mass="35191">MSKDSSGVWNTTLDTPDPTHVPDPDRTDENVHVPAPLGRAALIRRRFFRSSGAWIGLTTFVLLILVAIFAPMIYQYGPFERDLANSLTGPTQYHWFGVNENGLDIFARTMQGLRISLVIGIGTAILTSLLAILVGTVAGYVSSKGKWGAIADGFLVNLTNLFLVVPALLLMMLFSPALQQASWLWMIPLLSLFAWMLTARVLRAMTQQLVRTEYVEAAKFMGVNPVVNILRHIIPNIASWIIIDTTLGVSAAILGETGLSFIGFGIQYPQVSLGTVLQDYNISAPYTWIPPAMVLAALVISINMMGEALRDALDPTSDSSRL</sequence>
<keyword evidence="6 7" id="KW-0472">Membrane</keyword>
<dbReference type="Proteomes" id="UP000234641">
    <property type="component" value="Unassembled WGS sequence"/>
</dbReference>
<gene>
    <name evidence="10" type="ORF">BLIN9172_00389</name>
</gene>
<comment type="similarity">
    <text evidence="7">Belongs to the binding-protein-dependent transport system permease family.</text>
</comment>
<organism evidence="10 11">
    <name type="scientific">Brevibacterium linens ATCC 9172</name>
    <dbReference type="NCBI Taxonomy" id="1255617"/>
    <lineage>
        <taxon>Bacteria</taxon>
        <taxon>Bacillati</taxon>
        <taxon>Actinomycetota</taxon>
        <taxon>Actinomycetes</taxon>
        <taxon>Micrococcales</taxon>
        <taxon>Brevibacteriaceae</taxon>
        <taxon>Brevibacterium</taxon>
    </lineage>
</organism>
<evidence type="ECO:0000256" key="5">
    <source>
        <dbReference type="ARBA" id="ARBA00022989"/>
    </source>
</evidence>
<evidence type="ECO:0000256" key="8">
    <source>
        <dbReference type="SAM" id="MobiDB-lite"/>
    </source>
</evidence>
<evidence type="ECO:0000313" key="10">
    <source>
        <dbReference type="EMBL" id="SMX66328.1"/>
    </source>
</evidence>